<organism evidence="8 9">
    <name type="scientific">Geoalkalibacter subterraneus</name>
    <dbReference type="NCBI Taxonomy" id="483547"/>
    <lineage>
        <taxon>Bacteria</taxon>
        <taxon>Pseudomonadati</taxon>
        <taxon>Thermodesulfobacteriota</taxon>
        <taxon>Desulfuromonadia</taxon>
        <taxon>Desulfuromonadales</taxon>
        <taxon>Geoalkalibacteraceae</taxon>
        <taxon>Geoalkalibacter</taxon>
    </lineage>
</organism>
<dbReference type="EMBL" id="CP010312">
    <property type="protein sequence ID" value="AJF08179.1"/>
    <property type="molecule type" value="Genomic_DNA"/>
</dbReference>
<evidence type="ECO:0000256" key="6">
    <source>
        <dbReference type="ARBA" id="ARBA00023159"/>
    </source>
</evidence>
<keyword evidence="4" id="KW-0805">Transcription regulation</keyword>
<evidence type="ECO:0008006" key="10">
    <source>
        <dbReference type="Google" id="ProtNLM"/>
    </source>
</evidence>
<evidence type="ECO:0000256" key="1">
    <source>
        <dbReference type="ARBA" id="ARBA00022490"/>
    </source>
</evidence>
<dbReference type="RefSeq" id="WP_040202806.1">
    <property type="nucleotide sequence ID" value="NZ_CP010312.1"/>
</dbReference>
<dbReference type="Pfam" id="PF05280">
    <property type="entry name" value="FlhC"/>
    <property type="match status" value="1"/>
</dbReference>
<dbReference type="SUPFAM" id="SSF160930">
    <property type="entry name" value="FlhC-like"/>
    <property type="match status" value="1"/>
</dbReference>
<evidence type="ECO:0000256" key="2">
    <source>
        <dbReference type="ARBA" id="ARBA00022723"/>
    </source>
</evidence>
<reference evidence="8 9" key="1">
    <citation type="journal article" date="2015" name="Genome Announc.">
        <title>Genomes of Geoalkalibacter ferrihydriticus Z-0531T and Geoalkalibacter subterraneus Red1T, Two Haloalkaliphilic Metal-Reducing Deltaproteobacteria.</title>
        <authorList>
            <person name="Badalamenti J.P."/>
            <person name="Krajmalnik-Brown R."/>
            <person name="Torres C.I."/>
            <person name="Bond D.R."/>
        </authorList>
    </citation>
    <scope>NUCLEOTIDE SEQUENCE [LARGE SCALE GENOMIC DNA]</scope>
    <source>
        <strain evidence="8 9">Red1</strain>
        <plasmid evidence="9">Plasmid pGSUB1</plasmid>
    </source>
</reference>
<keyword evidence="9" id="KW-1185">Reference proteome</keyword>
<name>A0A0B5FU36_9BACT</name>
<evidence type="ECO:0000256" key="5">
    <source>
        <dbReference type="ARBA" id="ARBA00023125"/>
    </source>
</evidence>
<evidence type="ECO:0000256" key="7">
    <source>
        <dbReference type="ARBA" id="ARBA00023163"/>
    </source>
</evidence>
<keyword evidence="3" id="KW-0862">Zinc</keyword>
<gene>
    <name evidence="8" type="ORF">GSUB_16925</name>
</gene>
<dbReference type="GO" id="GO:1902208">
    <property type="term" value="P:regulation of bacterial-type flagellum assembly"/>
    <property type="evidence" value="ECO:0007669"/>
    <property type="project" value="InterPro"/>
</dbReference>
<geneLocation type="plasmid" evidence="8 9">
    <name>pGSUB1</name>
</geneLocation>
<keyword evidence="1" id="KW-0963">Cytoplasm</keyword>
<protein>
    <recommendedName>
        <fullName evidence="10">Flagellar transcriptional regulator FlhC</fullName>
    </recommendedName>
</protein>
<keyword evidence="5" id="KW-0238">DNA-binding</keyword>
<accession>A0A0B5FU36</accession>
<dbReference type="HOGENOM" id="CLU_1537912_0_0_7"/>
<evidence type="ECO:0000256" key="3">
    <source>
        <dbReference type="ARBA" id="ARBA00022833"/>
    </source>
</evidence>
<dbReference type="InterPro" id="IPR007944">
    <property type="entry name" value="FlhC"/>
</dbReference>
<evidence type="ECO:0000313" key="8">
    <source>
        <dbReference type="EMBL" id="AJF08179.1"/>
    </source>
</evidence>
<dbReference type="GO" id="GO:0003677">
    <property type="term" value="F:DNA binding"/>
    <property type="evidence" value="ECO:0007669"/>
    <property type="project" value="UniProtKB-KW"/>
</dbReference>
<dbReference type="KEGG" id="gsb:GSUB_16925"/>
<keyword evidence="2" id="KW-0479">Metal-binding</keyword>
<keyword evidence="7" id="KW-0804">Transcription</keyword>
<dbReference type="AlphaFoldDB" id="A0A0B5FU36"/>
<proteinExistence type="predicted"/>
<dbReference type="GO" id="GO:0044781">
    <property type="term" value="P:bacterial-type flagellum organization"/>
    <property type="evidence" value="ECO:0007669"/>
    <property type="project" value="UniProtKB-KW"/>
</dbReference>
<evidence type="ECO:0000256" key="4">
    <source>
        <dbReference type="ARBA" id="ARBA00023015"/>
    </source>
</evidence>
<dbReference type="Proteomes" id="UP000035036">
    <property type="component" value="Plasmid pGSUB1"/>
</dbReference>
<sequence length="174" mass="19711">MKVSQIVKDISVWQVAEQMIVRGARPPIVIASTNLPRDAVRDMYYSIHGKRPPSGLLPDSSLNVIKKVIHASQATIFYHCYRKVAEADIFKTSPARDVLRGFDFYQKVCGAGCTESIDFSVAWFIARDLRTRNIETKYCPKCGMDYLFSLTNSLLHSCPFCKNLGDKNKKNRAE</sequence>
<dbReference type="GO" id="GO:0045893">
    <property type="term" value="P:positive regulation of DNA-templated transcription"/>
    <property type="evidence" value="ECO:0007669"/>
    <property type="project" value="InterPro"/>
</dbReference>
<dbReference type="GO" id="GO:0046872">
    <property type="term" value="F:metal ion binding"/>
    <property type="evidence" value="ECO:0007669"/>
    <property type="project" value="UniProtKB-KW"/>
</dbReference>
<keyword evidence="8" id="KW-0614">Plasmid</keyword>
<evidence type="ECO:0000313" key="9">
    <source>
        <dbReference type="Proteomes" id="UP000035036"/>
    </source>
</evidence>
<keyword evidence="6" id="KW-0010">Activator</keyword>
<dbReference type="OrthoDB" id="5570091at2"/>